<dbReference type="EMBL" id="CAJNOC010002424">
    <property type="protein sequence ID" value="CAF0932159.1"/>
    <property type="molecule type" value="Genomic_DNA"/>
</dbReference>
<dbReference type="AlphaFoldDB" id="A0A814BTE4"/>
<comment type="caution">
    <text evidence="15">The sequence shown here is derived from an EMBL/GenBank/DDBJ whole genome shotgun (WGS) entry which is preliminary data.</text>
</comment>
<keyword evidence="6" id="KW-0597">Phosphoprotein</keyword>
<dbReference type="GO" id="GO:0003779">
    <property type="term" value="F:actin binding"/>
    <property type="evidence" value="ECO:0007669"/>
    <property type="project" value="UniProtKB-KW"/>
</dbReference>
<organism evidence="15 16">
    <name type="scientific">Brachionus calyciflorus</name>
    <dbReference type="NCBI Taxonomy" id="104777"/>
    <lineage>
        <taxon>Eukaryota</taxon>
        <taxon>Metazoa</taxon>
        <taxon>Spiralia</taxon>
        <taxon>Gnathifera</taxon>
        <taxon>Rotifera</taxon>
        <taxon>Eurotatoria</taxon>
        <taxon>Monogononta</taxon>
        <taxon>Pseudotrocha</taxon>
        <taxon>Ploima</taxon>
        <taxon>Brachionidae</taxon>
        <taxon>Brachionus</taxon>
    </lineage>
</organism>
<dbReference type="FunFam" id="2.30.42.10:FF:000052">
    <property type="entry name" value="Syntrophin beta 1"/>
    <property type="match status" value="1"/>
</dbReference>
<dbReference type="GO" id="GO:0012505">
    <property type="term" value="C:endomembrane system"/>
    <property type="evidence" value="ECO:0007669"/>
    <property type="project" value="UniProtKB-SubCell"/>
</dbReference>
<evidence type="ECO:0000313" key="15">
    <source>
        <dbReference type="EMBL" id="CAF0932159.1"/>
    </source>
</evidence>
<keyword evidence="10" id="KW-0965">Cell junction</keyword>
<dbReference type="GO" id="GO:0016010">
    <property type="term" value="C:dystrophin-associated glycoprotein complex"/>
    <property type="evidence" value="ECO:0007669"/>
    <property type="project" value="TreeGrafter"/>
</dbReference>
<evidence type="ECO:0000256" key="1">
    <source>
        <dbReference type="ARBA" id="ARBA00004184"/>
    </source>
</evidence>
<dbReference type="Pfam" id="PF00595">
    <property type="entry name" value="PDZ"/>
    <property type="match status" value="1"/>
</dbReference>
<dbReference type="GO" id="GO:0005198">
    <property type="term" value="F:structural molecule activity"/>
    <property type="evidence" value="ECO:0007669"/>
    <property type="project" value="InterPro"/>
</dbReference>
<evidence type="ECO:0000256" key="10">
    <source>
        <dbReference type="ARBA" id="ARBA00022949"/>
    </source>
</evidence>
<accession>A0A814BTE4</accession>
<dbReference type="Pfam" id="PF23012">
    <property type="entry name" value="Syntrophin_4th"/>
    <property type="match status" value="1"/>
</dbReference>
<dbReference type="PANTHER" id="PTHR10554">
    <property type="entry name" value="SYNTROPHIN"/>
    <property type="match status" value="1"/>
</dbReference>
<evidence type="ECO:0000256" key="5">
    <source>
        <dbReference type="ARBA" id="ARBA00022490"/>
    </source>
</evidence>
<dbReference type="InterPro" id="IPR015482">
    <property type="entry name" value="Syntrophin"/>
</dbReference>
<dbReference type="SUPFAM" id="SSF50156">
    <property type="entry name" value="PDZ domain-like"/>
    <property type="match status" value="1"/>
</dbReference>
<dbReference type="SMART" id="SM00228">
    <property type="entry name" value="PDZ"/>
    <property type="match status" value="1"/>
</dbReference>
<evidence type="ECO:0000256" key="12">
    <source>
        <dbReference type="ARBA" id="ARBA00023203"/>
    </source>
</evidence>
<keyword evidence="12" id="KW-0009">Actin-binding</keyword>
<dbReference type="GO" id="GO:0070161">
    <property type="term" value="C:anchoring junction"/>
    <property type="evidence" value="ECO:0007669"/>
    <property type="project" value="UniProtKB-SubCell"/>
</dbReference>
<keyword evidence="5" id="KW-0963">Cytoplasm</keyword>
<dbReference type="InterPro" id="IPR001478">
    <property type="entry name" value="PDZ"/>
</dbReference>
<evidence type="ECO:0000256" key="4">
    <source>
        <dbReference type="ARBA" id="ARBA00010798"/>
    </source>
</evidence>
<keyword evidence="11" id="KW-0472">Membrane</keyword>
<dbReference type="GO" id="GO:0005516">
    <property type="term" value="F:calmodulin binding"/>
    <property type="evidence" value="ECO:0007669"/>
    <property type="project" value="UniProtKB-KW"/>
</dbReference>
<dbReference type="GO" id="GO:0005856">
    <property type="term" value="C:cytoskeleton"/>
    <property type="evidence" value="ECO:0007669"/>
    <property type="project" value="UniProtKB-SubCell"/>
</dbReference>
<comment type="subcellular location">
    <subcellularLocation>
        <location evidence="3">Cell junction</location>
    </subcellularLocation>
    <subcellularLocation>
        <location evidence="2">Cytoplasm</location>
        <location evidence="2">Cytoskeleton</location>
    </subcellularLocation>
    <subcellularLocation>
        <location evidence="1">Endomembrane system</location>
        <topology evidence="1">Peripheral membrane protein</topology>
    </subcellularLocation>
</comment>
<dbReference type="Gene3D" id="2.30.42.10">
    <property type="match status" value="1"/>
</dbReference>
<keyword evidence="7" id="KW-0677">Repeat</keyword>
<keyword evidence="16" id="KW-1185">Reference proteome</keyword>
<dbReference type="Proteomes" id="UP000663879">
    <property type="component" value="Unassembled WGS sequence"/>
</dbReference>
<dbReference type="PROSITE" id="PS50106">
    <property type="entry name" value="PDZ"/>
    <property type="match status" value="1"/>
</dbReference>
<evidence type="ECO:0000256" key="9">
    <source>
        <dbReference type="ARBA" id="ARBA00022860"/>
    </source>
</evidence>
<dbReference type="InterPro" id="IPR036034">
    <property type="entry name" value="PDZ_sf"/>
</dbReference>
<dbReference type="InterPro" id="IPR055108">
    <property type="entry name" value="Syntrophin_4th"/>
</dbReference>
<protein>
    <recommendedName>
        <fullName evidence="14">PDZ domain-containing protein</fullName>
    </recommendedName>
</protein>
<evidence type="ECO:0000256" key="11">
    <source>
        <dbReference type="ARBA" id="ARBA00023136"/>
    </source>
</evidence>
<evidence type="ECO:0000313" key="16">
    <source>
        <dbReference type="Proteomes" id="UP000663879"/>
    </source>
</evidence>
<evidence type="ECO:0000256" key="3">
    <source>
        <dbReference type="ARBA" id="ARBA00004282"/>
    </source>
</evidence>
<dbReference type="OrthoDB" id="409749at2759"/>
<proteinExistence type="inferred from homology"/>
<evidence type="ECO:0000256" key="2">
    <source>
        <dbReference type="ARBA" id="ARBA00004245"/>
    </source>
</evidence>
<keyword evidence="9" id="KW-0112">Calmodulin-binding</keyword>
<dbReference type="PANTHER" id="PTHR10554:SF12">
    <property type="entry name" value="IP02644P"/>
    <property type="match status" value="1"/>
</dbReference>
<evidence type="ECO:0000256" key="7">
    <source>
        <dbReference type="ARBA" id="ARBA00022737"/>
    </source>
</evidence>
<reference evidence="15" key="1">
    <citation type="submission" date="2021-02" db="EMBL/GenBank/DDBJ databases">
        <authorList>
            <person name="Nowell W R."/>
        </authorList>
    </citation>
    <scope>NUCLEOTIDE SEQUENCE</scope>
    <source>
        <strain evidence="15">Ploen Becks lab</strain>
    </source>
</reference>
<evidence type="ECO:0000259" key="14">
    <source>
        <dbReference type="PROSITE" id="PS50106"/>
    </source>
</evidence>
<feature type="domain" description="PDZ" evidence="14">
    <location>
        <begin position="91"/>
        <end position="174"/>
    </location>
</feature>
<name>A0A814BTE4_9BILA</name>
<keyword evidence="13" id="KW-0206">Cytoskeleton</keyword>
<evidence type="ECO:0000256" key="8">
    <source>
        <dbReference type="ARBA" id="ARBA00022837"/>
    </source>
</evidence>
<comment type="similarity">
    <text evidence="4">Belongs to the syntrophin family.</text>
</comment>
<keyword evidence="8" id="KW-0106">Calcium</keyword>
<sequence>MTSESESLSNQSSLVDISYGLNTTWAKAIINLNNDSIRVSLISEQTDEDNLNKALRLTPSPPINSNLVHSPSSPSKFQQVPVDVMNQNKRFVRVVKTDTSGLGISIKGGKENKMPILISKIFPGMSADLTGQLYVGDAILSVNNTDITEVTHDEAVQILKKAGKTVDLEVKYLKEVMPYFTRKQQLIEMQLNQQQFLIPLRLAYLNETKETKSIEIQIHNELNNDLFTGNKHFILKFSDNLQYQNWCLKLANLIEKLNCLVIQETNQLFLMINKTSSFSLRYIGWANEACVQNGILKNQQLSTKPIFLVLTHDSFLMYDKCPSNVDEWLQPNISYSLIVTRVILNDQQNFYGDNFFMTRHGTSRGIKSHLFKCLNSDDVKNWIYLIEKQTNTAVCLLKQLDFTCNWLSRECKLNINFENGLKLFDSKQNMLLWEHSFDKLKRSADNGSNLLWLNFENDEGEIELDMNGSPKPFVFTLHSFLASKIYRLSLNSLLANNSLNNTSL</sequence>
<evidence type="ECO:0000256" key="13">
    <source>
        <dbReference type="ARBA" id="ARBA00023212"/>
    </source>
</evidence>
<evidence type="ECO:0000256" key="6">
    <source>
        <dbReference type="ARBA" id="ARBA00022553"/>
    </source>
</evidence>
<gene>
    <name evidence="15" type="ORF">OXX778_LOCUS12967</name>
</gene>
<dbReference type="CDD" id="cd06801">
    <property type="entry name" value="PDZ_syntrophin-like"/>
    <property type="match status" value="1"/>
</dbReference>